<feature type="region of interest" description="Disordered" evidence="1">
    <location>
        <begin position="95"/>
        <end position="123"/>
    </location>
</feature>
<name>A0A200QEG2_MACCD</name>
<keyword evidence="3" id="KW-1185">Reference proteome</keyword>
<protein>
    <submittedName>
        <fullName evidence="2">Uncharacterized protein</fullName>
    </submittedName>
</protein>
<dbReference type="Proteomes" id="UP000195402">
    <property type="component" value="Unassembled WGS sequence"/>
</dbReference>
<reference evidence="2 3" key="1">
    <citation type="journal article" date="2017" name="Mol. Plant">
        <title>The Genome of Medicinal Plant Macleaya cordata Provides New Insights into Benzylisoquinoline Alkaloids Metabolism.</title>
        <authorList>
            <person name="Liu X."/>
            <person name="Liu Y."/>
            <person name="Huang P."/>
            <person name="Ma Y."/>
            <person name="Qing Z."/>
            <person name="Tang Q."/>
            <person name="Cao H."/>
            <person name="Cheng P."/>
            <person name="Zheng Y."/>
            <person name="Yuan Z."/>
            <person name="Zhou Y."/>
            <person name="Liu J."/>
            <person name="Tang Z."/>
            <person name="Zhuo Y."/>
            <person name="Zhang Y."/>
            <person name="Yu L."/>
            <person name="Huang J."/>
            <person name="Yang P."/>
            <person name="Peng Q."/>
            <person name="Zhang J."/>
            <person name="Jiang W."/>
            <person name="Zhang Z."/>
            <person name="Lin K."/>
            <person name="Ro D.K."/>
            <person name="Chen X."/>
            <person name="Xiong X."/>
            <person name="Shang Y."/>
            <person name="Huang S."/>
            <person name="Zeng J."/>
        </authorList>
    </citation>
    <scope>NUCLEOTIDE SEQUENCE [LARGE SCALE GENOMIC DNA]</scope>
    <source>
        <strain evidence="3">cv. BLH2017</strain>
        <tissue evidence="2">Root</tissue>
    </source>
</reference>
<evidence type="ECO:0000313" key="3">
    <source>
        <dbReference type="Proteomes" id="UP000195402"/>
    </source>
</evidence>
<dbReference type="InParanoid" id="A0A200QEG2"/>
<dbReference type="EMBL" id="MVGT01002251">
    <property type="protein sequence ID" value="OVA08841.1"/>
    <property type="molecule type" value="Genomic_DNA"/>
</dbReference>
<sequence length="177" mass="19522">MLEELTDASTVGVRHTQSSYPVNKLVNSHSASLPFMIPCSIPSSSRSLIRGAAEAPESSGTGHTVVQTVPDETLPQIEQAPLVLQDPPNLQEQMEIDLDEPLVQGDPPVQPEQPEPLATPDAQLPPLLRRSEMNKRLPTKYDKYVMLGKSFELVPDSYSCFVLQTVRSIDEKCDPIF</sequence>
<comment type="caution">
    <text evidence="2">The sequence shown here is derived from an EMBL/GenBank/DDBJ whole genome shotgun (WGS) entry which is preliminary data.</text>
</comment>
<dbReference type="AlphaFoldDB" id="A0A200QEG2"/>
<organism evidence="2 3">
    <name type="scientific">Macleaya cordata</name>
    <name type="common">Five-seeded plume-poppy</name>
    <name type="synonym">Bocconia cordata</name>
    <dbReference type="NCBI Taxonomy" id="56857"/>
    <lineage>
        <taxon>Eukaryota</taxon>
        <taxon>Viridiplantae</taxon>
        <taxon>Streptophyta</taxon>
        <taxon>Embryophyta</taxon>
        <taxon>Tracheophyta</taxon>
        <taxon>Spermatophyta</taxon>
        <taxon>Magnoliopsida</taxon>
        <taxon>Ranunculales</taxon>
        <taxon>Papaveraceae</taxon>
        <taxon>Papaveroideae</taxon>
        <taxon>Macleaya</taxon>
    </lineage>
</organism>
<gene>
    <name evidence="2" type="ORF">BVC80_1405g8</name>
</gene>
<evidence type="ECO:0000313" key="2">
    <source>
        <dbReference type="EMBL" id="OVA08841.1"/>
    </source>
</evidence>
<evidence type="ECO:0000256" key="1">
    <source>
        <dbReference type="SAM" id="MobiDB-lite"/>
    </source>
</evidence>
<accession>A0A200QEG2</accession>
<proteinExistence type="predicted"/>